<reference evidence="9 10" key="1">
    <citation type="submission" date="2015-06" db="EMBL/GenBank/DDBJ databases">
        <title>Draft genome sequence of the purine-degrading Clostridium cylindrosporum HC-1 (DSM 605).</title>
        <authorList>
            <person name="Poehlein A."/>
            <person name="Schiel-Bengelsdorf B."/>
            <person name="Bengelsdorf F."/>
            <person name="Daniel R."/>
            <person name="Duerre P."/>
        </authorList>
    </citation>
    <scope>NUCLEOTIDE SEQUENCE [LARGE SCALE GENOMIC DNA]</scope>
    <source>
        <strain evidence="9 10">DSM 605</strain>
    </source>
</reference>
<evidence type="ECO:0000313" key="10">
    <source>
        <dbReference type="Proteomes" id="UP000036756"/>
    </source>
</evidence>
<dbReference type="Gene3D" id="1.10.3720.10">
    <property type="entry name" value="MetI-like"/>
    <property type="match status" value="1"/>
</dbReference>
<dbReference type="Proteomes" id="UP000036756">
    <property type="component" value="Unassembled WGS sequence"/>
</dbReference>
<evidence type="ECO:0000313" key="9">
    <source>
        <dbReference type="EMBL" id="KMT22689.1"/>
    </source>
</evidence>
<dbReference type="InterPro" id="IPR035906">
    <property type="entry name" value="MetI-like_sf"/>
</dbReference>
<feature type="transmembrane region" description="Helical" evidence="7">
    <location>
        <begin position="247"/>
        <end position="269"/>
    </location>
</feature>
<name>A0A0J8DEM2_CLOCY</name>
<evidence type="ECO:0000256" key="4">
    <source>
        <dbReference type="ARBA" id="ARBA00022692"/>
    </source>
</evidence>
<evidence type="ECO:0000259" key="8">
    <source>
        <dbReference type="PROSITE" id="PS50928"/>
    </source>
</evidence>
<evidence type="ECO:0000256" key="1">
    <source>
        <dbReference type="ARBA" id="ARBA00004651"/>
    </source>
</evidence>
<evidence type="ECO:0000256" key="7">
    <source>
        <dbReference type="RuleBase" id="RU363032"/>
    </source>
</evidence>
<dbReference type="PROSITE" id="PS50928">
    <property type="entry name" value="ABC_TM1"/>
    <property type="match status" value="1"/>
</dbReference>
<feature type="transmembrane region" description="Helical" evidence="7">
    <location>
        <begin position="86"/>
        <end position="112"/>
    </location>
</feature>
<feature type="transmembrane region" description="Helical" evidence="7">
    <location>
        <begin position="124"/>
        <end position="144"/>
    </location>
</feature>
<keyword evidence="3" id="KW-1003">Cell membrane</keyword>
<keyword evidence="4 7" id="KW-0812">Transmembrane</keyword>
<sequence length="279" mass="31398">MYDNSKNKYALNMSTYSDEHIEYVRKVKFKKRLILFTQITILVLFFVLWEVLATYKIIDPFLVSQPTKVIKTMANFYNDGTLFHHIWITLYETIVGFVFGTIVGIAVAIVLWWSDFTCKVLDPYLVVLNALPKIALGPIIIFWIGNGTTAIIIIALTISLVVTIISVLSGFQEVDKDKITLLKTFGASKYQTLKYVILPASFPTMISALKINVGLSWVGVIVGEFIAGKEGLGFLITFGGQVSQLDMVMMSILILSILAYLMYEAVAFIEKLVQRKHSK</sequence>
<comment type="similarity">
    <text evidence="7">Belongs to the binding-protein-dependent transport system permease family.</text>
</comment>
<evidence type="ECO:0000256" key="3">
    <source>
        <dbReference type="ARBA" id="ARBA00022475"/>
    </source>
</evidence>
<protein>
    <submittedName>
        <fullName evidence="9">ABC-type nitrate/sulfonate/bicarbonate transport system, permease component</fullName>
    </submittedName>
</protein>
<dbReference type="PATRIC" id="fig|1121307.3.peg.138"/>
<comment type="caution">
    <text evidence="9">The sequence shown here is derived from an EMBL/GenBank/DDBJ whole genome shotgun (WGS) entry which is preliminary data.</text>
</comment>
<dbReference type="PANTHER" id="PTHR30151:SF19">
    <property type="entry name" value="ABC TRANSPORTER PERMEASE"/>
    <property type="match status" value="1"/>
</dbReference>
<dbReference type="GO" id="GO:0005886">
    <property type="term" value="C:plasma membrane"/>
    <property type="evidence" value="ECO:0007669"/>
    <property type="project" value="UniProtKB-SubCell"/>
</dbReference>
<feature type="domain" description="ABC transmembrane type-1" evidence="8">
    <location>
        <begin position="86"/>
        <end position="266"/>
    </location>
</feature>
<dbReference type="AlphaFoldDB" id="A0A0J8DEM2"/>
<keyword evidence="5 7" id="KW-1133">Transmembrane helix</keyword>
<gene>
    <name evidence="9" type="ORF">CLCY_11c00230</name>
</gene>
<keyword evidence="10" id="KW-1185">Reference proteome</keyword>
<evidence type="ECO:0000256" key="5">
    <source>
        <dbReference type="ARBA" id="ARBA00022989"/>
    </source>
</evidence>
<comment type="subcellular location">
    <subcellularLocation>
        <location evidence="1 7">Cell membrane</location>
        <topology evidence="1 7">Multi-pass membrane protein</topology>
    </subcellularLocation>
</comment>
<dbReference type="CDD" id="cd06261">
    <property type="entry name" value="TM_PBP2"/>
    <property type="match status" value="1"/>
</dbReference>
<evidence type="ECO:0000256" key="2">
    <source>
        <dbReference type="ARBA" id="ARBA00022448"/>
    </source>
</evidence>
<keyword evidence="6 7" id="KW-0472">Membrane</keyword>
<organism evidence="9 10">
    <name type="scientific">Clostridium cylindrosporum DSM 605</name>
    <dbReference type="NCBI Taxonomy" id="1121307"/>
    <lineage>
        <taxon>Bacteria</taxon>
        <taxon>Bacillati</taxon>
        <taxon>Bacillota</taxon>
        <taxon>Clostridia</taxon>
        <taxon>Eubacteriales</taxon>
        <taxon>Clostridiaceae</taxon>
        <taxon>Clostridium</taxon>
    </lineage>
</organism>
<proteinExistence type="inferred from homology"/>
<keyword evidence="2 7" id="KW-0813">Transport</keyword>
<accession>A0A0J8DEM2</accession>
<evidence type="ECO:0000256" key="6">
    <source>
        <dbReference type="ARBA" id="ARBA00023136"/>
    </source>
</evidence>
<dbReference type="SUPFAM" id="SSF161098">
    <property type="entry name" value="MetI-like"/>
    <property type="match status" value="1"/>
</dbReference>
<dbReference type="InterPro" id="IPR000515">
    <property type="entry name" value="MetI-like"/>
</dbReference>
<feature type="transmembrane region" description="Helical" evidence="7">
    <location>
        <begin position="33"/>
        <end position="58"/>
    </location>
</feature>
<dbReference type="PANTHER" id="PTHR30151">
    <property type="entry name" value="ALKANE SULFONATE ABC TRANSPORTER-RELATED, MEMBRANE SUBUNIT"/>
    <property type="match status" value="1"/>
</dbReference>
<dbReference type="Pfam" id="PF00528">
    <property type="entry name" value="BPD_transp_1"/>
    <property type="match status" value="1"/>
</dbReference>
<feature type="transmembrane region" description="Helical" evidence="7">
    <location>
        <begin position="150"/>
        <end position="171"/>
    </location>
</feature>
<dbReference type="GO" id="GO:0055085">
    <property type="term" value="P:transmembrane transport"/>
    <property type="evidence" value="ECO:0007669"/>
    <property type="project" value="InterPro"/>
</dbReference>
<dbReference type="EMBL" id="LFVU01000005">
    <property type="protein sequence ID" value="KMT22689.1"/>
    <property type="molecule type" value="Genomic_DNA"/>
</dbReference>
<dbReference type="STRING" id="1121307.CLCY_11c00230"/>